<keyword evidence="1" id="KW-1133">Transmembrane helix</keyword>
<dbReference type="Proteomes" id="UP000273278">
    <property type="component" value="Chromosome"/>
</dbReference>
<organism evidence="2 3">
    <name type="scientific">Methanomethylophilus alvi</name>
    <dbReference type="NCBI Taxonomy" id="1291540"/>
    <lineage>
        <taxon>Archaea</taxon>
        <taxon>Methanobacteriati</taxon>
        <taxon>Thermoplasmatota</taxon>
        <taxon>Thermoplasmata</taxon>
        <taxon>Methanomassiliicoccales</taxon>
        <taxon>Methanomethylophilaceae</taxon>
        <taxon>Methanomethylophilus</taxon>
    </lineage>
</organism>
<dbReference type="EMBL" id="CP017686">
    <property type="protein sequence ID" value="AYQ55164.1"/>
    <property type="molecule type" value="Genomic_DNA"/>
</dbReference>
<evidence type="ECO:0000256" key="1">
    <source>
        <dbReference type="SAM" id="Phobius"/>
    </source>
</evidence>
<dbReference type="AlphaFoldDB" id="A0A3G3IHY4"/>
<proteinExistence type="predicted"/>
<sequence length="230" mass="25615">MNAIFDNIFNSPYINEFTATQFLLLVICGLLVGLLITAFYTYRNEYSQGFVITLALVPAIVSIVILTVSDNIGTGIAVAGAFSLVRFRSIPGTAKEIGAIFMAMGAGLLNGVGYVGYAVLFTLIMGTAYVVYNRLDLGRTKDRREHQVLNISIPEDLDFSKEFDDILEEYTSSFRLTRVKTTNMGSMFRLTYDIVPRDPVKQKDMIDKIRCRNGNLEVSVSDIRDDMATL</sequence>
<gene>
    <name evidence="2" type="ORF">BKD89_05015</name>
</gene>
<feature type="transmembrane region" description="Helical" evidence="1">
    <location>
        <begin position="20"/>
        <end position="42"/>
    </location>
</feature>
<dbReference type="InterPro" id="IPR032531">
    <property type="entry name" value="DUF4956"/>
</dbReference>
<feature type="transmembrane region" description="Helical" evidence="1">
    <location>
        <begin position="49"/>
        <end position="68"/>
    </location>
</feature>
<dbReference type="RefSeq" id="WP_015504906.1">
    <property type="nucleotide sequence ID" value="NZ_CAYARL010000026.1"/>
</dbReference>
<evidence type="ECO:0000313" key="3">
    <source>
        <dbReference type="Proteomes" id="UP000273278"/>
    </source>
</evidence>
<accession>A0A3G3IHY4</accession>
<reference evidence="2 3" key="1">
    <citation type="submission" date="2016-10" db="EMBL/GenBank/DDBJ databases">
        <title>Complete genome of the TMA-utilizing, human hosted archaeon Methanomethylophilus alvus Gen. nov, sp. nov., strain Mx-05, derived from a pure culture.</title>
        <authorList>
            <person name="Brugere J.-F."/>
            <person name="Ben Hania W."/>
            <person name="Chaudhary P.P."/>
            <person name="Gaci N."/>
            <person name="Borrel G."/>
            <person name="Cao Van Tuat L."/>
            <person name="Fardeau M.-L."/>
            <person name="Harris H.M.B."/>
            <person name="O'Toole P.W."/>
            <person name="Ollivier B."/>
        </authorList>
    </citation>
    <scope>NUCLEOTIDE SEQUENCE [LARGE SCALE GENOMIC DNA]</scope>
    <source>
        <strain evidence="2 3">Mx-05</strain>
    </source>
</reference>
<keyword evidence="1" id="KW-0812">Transmembrane</keyword>
<dbReference type="GeneID" id="41321803"/>
<keyword evidence="1" id="KW-0472">Membrane</keyword>
<name>A0A3G3IHY4_9ARCH</name>
<protein>
    <submittedName>
        <fullName evidence="2">DUF4956 domain-containing protein</fullName>
    </submittedName>
</protein>
<feature type="transmembrane region" description="Helical" evidence="1">
    <location>
        <begin position="114"/>
        <end position="132"/>
    </location>
</feature>
<dbReference type="Pfam" id="PF16316">
    <property type="entry name" value="DUF4956"/>
    <property type="match status" value="1"/>
</dbReference>
<dbReference type="OMA" id="NFGQMKH"/>
<evidence type="ECO:0000313" key="2">
    <source>
        <dbReference type="EMBL" id="AYQ55164.1"/>
    </source>
</evidence>